<dbReference type="OrthoDB" id="2789670at2759"/>
<keyword evidence="8 10" id="KW-0503">Monooxygenase</keyword>
<dbReference type="InterPro" id="IPR050364">
    <property type="entry name" value="Cytochrome_P450_fung"/>
</dbReference>
<gene>
    <name evidence="11" type="ORF">AG1IA_05473</name>
</gene>
<comment type="similarity">
    <text evidence="3 10">Belongs to the cytochrome P450 family.</text>
</comment>
<dbReference type="GO" id="GO:0005506">
    <property type="term" value="F:iron ion binding"/>
    <property type="evidence" value="ECO:0007669"/>
    <property type="project" value="InterPro"/>
</dbReference>
<dbReference type="CDD" id="cd11065">
    <property type="entry name" value="CYP64-like"/>
    <property type="match status" value="1"/>
</dbReference>
<keyword evidence="5 9" id="KW-0479">Metal-binding</keyword>
<evidence type="ECO:0000256" key="1">
    <source>
        <dbReference type="ARBA" id="ARBA00001971"/>
    </source>
</evidence>
<dbReference type="GO" id="GO:0016705">
    <property type="term" value="F:oxidoreductase activity, acting on paired donors, with incorporation or reduction of molecular oxygen"/>
    <property type="evidence" value="ECO:0007669"/>
    <property type="project" value="InterPro"/>
</dbReference>
<dbReference type="PROSITE" id="PS00086">
    <property type="entry name" value="CYTOCHROME_P450"/>
    <property type="match status" value="1"/>
</dbReference>
<dbReference type="OMA" id="TINSLMW"/>
<name>L8WQT2_THACA</name>
<dbReference type="PANTHER" id="PTHR46300">
    <property type="entry name" value="P450, PUTATIVE (EUROFUNG)-RELATED-RELATED"/>
    <property type="match status" value="1"/>
</dbReference>
<evidence type="ECO:0000256" key="6">
    <source>
        <dbReference type="ARBA" id="ARBA00023002"/>
    </source>
</evidence>
<dbReference type="InterPro" id="IPR001128">
    <property type="entry name" value="Cyt_P450"/>
</dbReference>
<dbReference type="EMBL" id="AFRT01001420">
    <property type="protein sequence ID" value="ELU40496.1"/>
    <property type="molecule type" value="Genomic_DNA"/>
</dbReference>
<sequence>MSNTQLSHSILPISLTAFLLYQCWRLARRPKILHPPSPASLPFVGNLFSIPSGQEHVAFAEIGEKLKSDIIYLELLGQKIIVLNSAEAASDLLDKRSAIYSDRPSIPMVAEMNWAKTVTLAKYGELLRNYRRIMNNWLNKRAVVQFNPMQERQARLLLKRLLDISNQTQPFHAVRDQFSVGSLMLQVAYGYEPQSSDDHFFKTAQSAFEHGVQAAMQTNFLVNVFPIMLHIPAWIPGTNWKRLGREWGMLQEGAKTGLYEWVKAQIVSERIGRNYNPTIRPIAMLTPPIINQPGRTLANFLLNVIAMMVLHPHVQLRAQQELDAVLGPATLPTIADRERLPYIRNLIDEVLRMHPVVPLGVCLPATPKKCADHVLALPHVCFKDDIYRGYRIEKDTIVAISRDPRLYENPEEFNPDRYLDPDVQRPPVFGWGRRKCPGIYFAEDSAFVSAASLISMFTFSKKKNDDGEEITPQIKPKHNAVIVELDHFEFEFKPRSEDHRRLILGTDVNGDQVPST</sequence>
<dbReference type="PANTHER" id="PTHR46300:SF7">
    <property type="entry name" value="P450, PUTATIVE (EUROFUNG)-RELATED"/>
    <property type="match status" value="1"/>
</dbReference>
<evidence type="ECO:0000256" key="9">
    <source>
        <dbReference type="PIRSR" id="PIRSR602401-1"/>
    </source>
</evidence>
<evidence type="ECO:0000256" key="5">
    <source>
        <dbReference type="ARBA" id="ARBA00022723"/>
    </source>
</evidence>
<dbReference type="Proteomes" id="UP000011668">
    <property type="component" value="Unassembled WGS sequence"/>
</dbReference>
<keyword evidence="4 9" id="KW-0349">Heme</keyword>
<dbReference type="InterPro" id="IPR002401">
    <property type="entry name" value="Cyt_P450_E_grp-I"/>
</dbReference>
<evidence type="ECO:0000313" key="12">
    <source>
        <dbReference type="Proteomes" id="UP000011668"/>
    </source>
</evidence>
<feature type="binding site" description="axial binding residue" evidence="9">
    <location>
        <position position="436"/>
    </location>
    <ligand>
        <name>heme</name>
        <dbReference type="ChEBI" id="CHEBI:30413"/>
    </ligand>
    <ligandPart>
        <name>Fe</name>
        <dbReference type="ChEBI" id="CHEBI:18248"/>
    </ligandPart>
</feature>
<dbReference type="GO" id="GO:0004497">
    <property type="term" value="F:monooxygenase activity"/>
    <property type="evidence" value="ECO:0007669"/>
    <property type="project" value="UniProtKB-KW"/>
</dbReference>
<evidence type="ECO:0000256" key="4">
    <source>
        <dbReference type="ARBA" id="ARBA00022617"/>
    </source>
</evidence>
<keyword evidence="6 10" id="KW-0560">Oxidoreductase</keyword>
<comment type="pathway">
    <text evidence="2">Secondary metabolite biosynthesis.</text>
</comment>
<evidence type="ECO:0000256" key="7">
    <source>
        <dbReference type="ARBA" id="ARBA00023004"/>
    </source>
</evidence>
<dbReference type="STRING" id="983506.L8WQT2"/>
<evidence type="ECO:0000256" key="2">
    <source>
        <dbReference type="ARBA" id="ARBA00005179"/>
    </source>
</evidence>
<accession>L8WQT2</accession>
<evidence type="ECO:0000256" key="8">
    <source>
        <dbReference type="ARBA" id="ARBA00023033"/>
    </source>
</evidence>
<dbReference type="InterPro" id="IPR017972">
    <property type="entry name" value="Cyt_P450_CS"/>
</dbReference>
<dbReference type="AlphaFoldDB" id="L8WQT2"/>
<dbReference type="SUPFAM" id="SSF48264">
    <property type="entry name" value="Cytochrome P450"/>
    <property type="match status" value="1"/>
</dbReference>
<dbReference type="PRINTS" id="PR00463">
    <property type="entry name" value="EP450I"/>
</dbReference>
<dbReference type="InterPro" id="IPR036396">
    <property type="entry name" value="Cyt_P450_sf"/>
</dbReference>
<keyword evidence="12" id="KW-1185">Reference proteome</keyword>
<evidence type="ECO:0000256" key="3">
    <source>
        <dbReference type="ARBA" id="ARBA00010617"/>
    </source>
</evidence>
<keyword evidence="7 9" id="KW-0408">Iron</keyword>
<reference evidence="11 12" key="1">
    <citation type="journal article" date="2013" name="Nat. Commun.">
        <title>The evolution and pathogenic mechanisms of the rice sheath blight pathogen.</title>
        <authorList>
            <person name="Zheng A."/>
            <person name="Lin R."/>
            <person name="Xu L."/>
            <person name="Qin P."/>
            <person name="Tang C."/>
            <person name="Ai P."/>
            <person name="Zhang D."/>
            <person name="Liu Y."/>
            <person name="Sun Z."/>
            <person name="Feng H."/>
            <person name="Wang Y."/>
            <person name="Chen Y."/>
            <person name="Liang X."/>
            <person name="Fu R."/>
            <person name="Li Q."/>
            <person name="Zhang J."/>
            <person name="Yu X."/>
            <person name="Xie Z."/>
            <person name="Ding L."/>
            <person name="Guan P."/>
            <person name="Tang J."/>
            <person name="Liang Y."/>
            <person name="Wang S."/>
            <person name="Deng Q."/>
            <person name="Li S."/>
            <person name="Zhu J."/>
            <person name="Wang L."/>
            <person name="Liu H."/>
            <person name="Li P."/>
        </authorList>
    </citation>
    <scope>NUCLEOTIDE SEQUENCE [LARGE SCALE GENOMIC DNA]</scope>
    <source>
        <strain evidence="12">AG-1 IA</strain>
    </source>
</reference>
<evidence type="ECO:0000256" key="10">
    <source>
        <dbReference type="RuleBase" id="RU000461"/>
    </source>
</evidence>
<dbReference type="Pfam" id="PF00067">
    <property type="entry name" value="p450"/>
    <property type="match status" value="3"/>
</dbReference>
<comment type="caution">
    <text evidence="11">The sequence shown here is derived from an EMBL/GenBank/DDBJ whole genome shotgun (WGS) entry which is preliminary data.</text>
</comment>
<dbReference type="Gene3D" id="1.10.630.10">
    <property type="entry name" value="Cytochrome P450"/>
    <property type="match status" value="2"/>
</dbReference>
<dbReference type="GO" id="GO:0020037">
    <property type="term" value="F:heme binding"/>
    <property type="evidence" value="ECO:0007669"/>
    <property type="project" value="InterPro"/>
</dbReference>
<comment type="cofactor">
    <cofactor evidence="1 9">
        <name>heme</name>
        <dbReference type="ChEBI" id="CHEBI:30413"/>
    </cofactor>
</comment>
<evidence type="ECO:0000313" key="11">
    <source>
        <dbReference type="EMBL" id="ELU40496.1"/>
    </source>
</evidence>
<dbReference type="HOGENOM" id="CLU_001570_2_3_1"/>
<protein>
    <submittedName>
        <fullName evidence="11">Cytochrome P450</fullName>
    </submittedName>
</protein>
<organism evidence="11 12">
    <name type="scientific">Thanatephorus cucumeris (strain AG1-IA)</name>
    <name type="common">Rice sheath blight fungus</name>
    <name type="synonym">Rhizoctonia solani</name>
    <dbReference type="NCBI Taxonomy" id="983506"/>
    <lineage>
        <taxon>Eukaryota</taxon>
        <taxon>Fungi</taxon>
        <taxon>Dikarya</taxon>
        <taxon>Basidiomycota</taxon>
        <taxon>Agaricomycotina</taxon>
        <taxon>Agaricomycetes</taxon>
        <taxon>Cantharellales</taxon>
        <taxon>Ceratobasidiaceae</taxon>
        <taxon>Rhizoctonia</taxon>
        <taxon>Rhizoctonia solani AG-1</taxon>
    </lineage>
</organism>
<proteinExistence type="inferred from homology"/>